<feature type="region of interest" description="Disordered" evidence="1">
    <location>
        <begin position="1"/>
        <end position="20"/>
    </location>
</feature>
<gene>
    <name evidence="2" type="ORF">EJD97_000340</name>
</gene>
<organism evidence="2">
    <name type="scientific">Solanum chilense</name>
    <name type="common">Tomato</name>
    <name type="synonym">Lycopersicon chilense</name>
    <dbReference type="NCBI Taxonomy" id="4083"/>
    <lineage>
        <taxon>Eukaryota</taxon>
        <taxon>Viridiplantae</taxon>
        <taxon>Streptophyta</taxon>
        <taxon>Embryophyta</taxon>
        <taxon>Tracheophyta</taxon>
        <taxon>Spermatophyta</taxon>
        <taxon>Magnoliopsida</taxon>
        <taxon>eudicotyledons</taxon>
        <taxon>Gunneridae</taxon>
        <taxon>Pentapetalae</taxon>
        <taxon>asterids</taxon>
        <taxon>lamiids</taxon>
        <taxon>Solanales</taxon>
        <taxon>Solanaceae</taxon>
        <taxon>Solanoideae</taxon>
        <taxon>Solaneae</taxon>
        <taxon>Solanum</taxon>
        <taxon>Solanum subgen. Lycopersicon</taxon>
    </lineage>
</organism>
<name>A0A6N2C308_SOLCI</name>
<accession>A0A6N2C308</accession>
<proteinExistence type="predicted"/>
<feature type="compositionally biased region" description="Basic and acidic residues" evidence="1">
    <location>
        <begin position="185"/>
        <end position="199"/>
    </location>
</feature>
<evidence type="ECO:0008006" key="3">
    <source>
        <dbReference type="Google" id="ProtNLM"/>
    </source>
</evidence>
<reference evidence="2" key="1">
    <citation type="submission" date="2019-05" db="EMBL/GenBank/DDBJ databases">
        <title>The de novo reference genome and transcriptome assemblies of the wild tomato species Solanum chilense.</title>
        <authorList>
            <person name="Stam R."/>
            <person name="Nosenko T."/>
            <person name="Hoerger A.C."/>
            <person name="Stephan W."/>
            <person name="Seidel M.A."/>
            <person name="Kuhn J.M.M."/>
            <person name="Haberer G."/>
            <person name="Tellier A."/>
        </authorList>
    </citation>
    <scope>NUCLEOTIDE SEQUENCE</scope>
    <source>
        <tissue evidence="2">Mature leaves</tissue>
    </source>
</reference>
<feature type="region of interest" description="Disordered" evidence="1">
    <location>
        <begin position="163"/>
        <end position="206"/>
    </location>
</feature>
<dbReference type="AlphaFoldDB" id="A0A6N2C308"/>
<evidence type="ECO:0000313" key="2">
    <source>
        <dbReference type="EMBL" id="TMX00689.1"/>
    </source>
</evidence>
<feature type="region of interest" description="Disordered" evidence="1">
    <location>
        <begin position="248"/>
        <end position="343"/>
    </location>
</feature>
<dbReference type="EMBL" id="RXGB01001022">
    <property type="protein sequence ID" value="TMX00689.1"/>
    <property type="molecule type" value="Genomic_DNA"/>
</dbReference>
<evidence type="ECO:0000256" key="1">
    <source>
        <dbReference type="SAM" id="MobiDB-lite"/>
    </source>
</evidence>
<feature type="compositionally biased region" description="Basic and acidic residues" evidence="1">
    <location>
        <begin position="8"/>
        <end position="20"/>
    </location>
</feature>
<protein>
    <recommendedName>
        <fullName evidence="3">CCHC-type domain-containing protein</fullName>
    </recommendedName>
</protein>
<comment type="caution">
    <text evidence="2">The sequence shown here is derived from an EMBL/GenBank/DDBJ whole genome shotgun (WGS) entry which is preliminary data.</text>
</comment>
<feature type="non-terminal residue" evidence="2">
    <location>
        <position position="1"/>
    </location>
</feature>
<sequence length="343" mass="38596">EDEYEGIPTRRVEENEVQEEIPHQVEEVEQVPQGDQVPIVGGGDDPPKLSNKDIREALLALTRAVTTKVNLSMMPRVNVVERTMTSMLKDFVSMNTHIFLGSKVGEDPLEFIDEDVAQVWYTQWKGNRPKESGPIEWEKFKEVFLARIMVYAKSIEESKLKRMDRNMKRGGSSDNEQTRVKKRAQTQEEPRRVKVKFEKGGGSQNEKPTCVTCGKRHYGKCLADTSGCFGCGKNDDKVRDCPTIAARGRESKQVAPSSPKKDSPINRRFYALRARGSKPDENESDDDVGSSQMTEASTARGPIDAPSMGDIGRALAWRKEGPRTSLNPRPQTKRTVRWSRDGP</sequence>
<feature type="region of interest" description="Disordered" evidence="1">
    <location>
        <begin position="26"/>
        <end position="48"/>
    </location>
</feature>